<dbReference type="InterPro" id="IPR007197">
    <property type="entry name" value="rSAM"/>
</dbReference>
<accession>A0A8J3B9P0</accession>
<dbReference type="GO" id="GO:0003824">
    <property type="term" value="F:catalytic activity"/>
    <property type="evidence" value="ECO:0007669"/>
    <property type="project" value="InterPro"/>
</dbReference>
<dbReference type="GO" id="GO:0006779">
    <property type="term" value="P:porphyrin-containing compound biosynthetic process"/>
    <property type="evidence" value="ECO:0007669"/>
    <property type="project" value="TreeGrafter"/>
</dbReference>
<dbReference type="InterPro" id="IPR034505">
    <property type="entry name" value="Coproporphyrinogen-III_oxidase"/>
</dbReference>
<dbReference type="SMART" id="SM00729">
    <property type="entry name" value="Elp3"/>
    <property type="match status" value="1"/>
</dbReference>
<organism evidence="2 3">
    <name type="scientific">Calditerricola satsumensis</name>
    <dbReference type="NCBI Taxonomy" id="373054"/>
    <lineage>
        <taxon>Bacteria</taxon>
        <taxon>Bacillati</taxon>
        <taxon>Bacillota</taxon>
        <taxon>Bacilli</taxon>
        <taxon>Bacillales</taxon>
        <taxon>Bacillaceae</taxon>
        <taxon>Calditerricola</taxon>
    </lineage>
</organism>
<reference evidence="2" key="2">
    <citation type="submission" date="2020-09" db="EMBL/GenBank/DDBJ databases">
        <authorList>
            <person name="Sun Q."/>
            <person name="Ohkuma M."/>
        </authorList>
    </citation>
    <scope>NUCLEOTIDE SEQUENCE</scope>
    <source>
        <strain evidence="2">JCM 14719</strain>
    </source>
</reference>
<dbReference type="InterPro" id="IPR023995">
    <property type="entry name" value="HemZ"/>
</dbReference>
<dbReference type="PANTHER" id="PTHR13932:SF1">
    <property type="entry name" value="OXYGEN-INDEPENDENT COPROPORPHYRINOGEN-III OXIDASE-LIKE PROTEIN HEMZ"/>
    <property type="match status" value="1"/>
</dbReference>
<dbReference type="SFLD" id="SFLDG01065">
    <property type="entry name" value="anaerobic_coproporphyrinogen-I"/>
    <property type="match status" value="1"/>
</dbReference>
<dbReference type="Gene3D" id="3.80.30.20">
    <property type="entry name" value="tm_1862 like domain"/>
    <property type="match status" value="1"/>
</dbReference>
<protein>
    <submittedName>
        <fullName evidence="2">Coproporphyrinogen III oxidase</fullName>
    </submittedName>
</protein>
<evidence type="ECO:0000313" key="3">
    <source>
        <dbReference type="Proteomes" id="UP000637720"/>
    </source>
</evidence>
<proteinExistence type="predicted"/>
<dbReference type="SFLD" id="SFLDG01082">
    <property type="entry name" value="B12-binding_domain_containing"/>
    <property type="match status" value="1"/>
</dbReference>
<dbReference type="NCBIfam" id="TIGR03994">
    <property type="entry name" value="rSAM_HemZ"/>
    <property type="match status" value="1"/>
</dbReference>
<dbReference type="Pfam" id="PF04055">
    <property type="entry name" value="Radical_SAM"/>
    <property type="match status" value="1"/>
</dbReference>
<dbReference type="InterPro" id="IPR006638">
    <property type="entry name" value="Elp3/MiaA/NifB-like_rSAM"/>
</dbReference>
<dbReference type="RefSeq" id="WP_188817881.1">
    <property type="nucleotide sequence ID" value="NZ_BMOF01000049.1"/>
</dbReference>
<name>A0A8J3B9P0_9BACI</name>
<dbReference type="NCBIfam" id="NF006061">
    <property type="entry name" value="PRK08207.1-4"/>
    <property type="match status" value="1"/>
</dbReference>
<dbReference type="PROSITE" id="PS51918">
    <property type="entry name" value="RADICAL_SAM"/>
    <property type="match status" value="1"/>
</dbReference>
<evidence type="ECO:0000259" key="1">
    <source>
        <dbReference type="PROSITE" id="PS51918"/>
    </source>
</evidence>
<dbReference type="PANTHER" id="PTHR13932">
    <property type="entry name" value="COPROPORPHYRINIGEN III OXIDASE"/>
    <property type="match status" value="1"/>
</dbReference>
<dbReference type="InterPro" id="IPR023404">
    <property type="entry name" value="rSAM_horseshoe"/>
</dbReference>
<dbReference type="CDD" id="cd01335">
    <property type="entry name" value="Radical_SAM"/>
    <property type="match status" value="1"/>
</dbReference>
<dbReference type="GO" id="GO:0051539">
    <property type="term" value="F:4 iron, 4 sulfur cluster binding"/>
    <property type="evidence" value="ECO:0007669"/>
    <property type="project" value="TreeGrafter"/>
</dbReference>
<dbReference type="AlphaFoldDB" id="A0A8J3B9P0"/>
<dbReference type="SFLD" id="SFLDF00310">
    <property type="entry name" value="oxygen-independent_coproporphy"/>
    <property type="match status" value="1"/>
</dbReference>
<dbReference type="EMBL" id="BMOF01000049">
    <property type="protein sequence ID" value="GGK05836.1"/>
    <property type="molecule type" value="Genomic_DNA"/>
</dbReference>
<sequence>MRLFVECAEPYARELELIAKLFFDDLAFLRDATDGASWRARVTVEEGDGDEPVRAKAELRTPERTYRAEHARPVRFVGEARARQKAAKKAAAYVFLDVLEQATGVRQPWGVLTGVRPTKLYHQFVQAGHTPEEIAAILESEYRLTPEKVDLLARIVARQRTVLPDLYELDGEVSLYIGIPFCPTKCAYCTFPAYDIRGQQGSVDDFLRALLDEIAQVGAWLRERNLPVTSIYVGGGTPTSLTAEQLDTLLDALRAHVPHVDRVREWTVEAGRPDTITPEKIAVLKKHGVGRISVNPQSFTQATLEAIGRHHTVGETIEAFHLARRMGVDNINMDLIIGLPGEGTGHLRHSLDMVGRLQPDSLTIHTLAFKRASAMTQNREAYRVASREEIHRMMALAASWTAAHGYHPYYLYRQKNILGNLENVGYAKDGKESVYNIIIMEERHTIIGLGCGAVSKIILPGTDRVIRFANPKEPKAYIAHSRDTLAKKLALLDEAYGAKAATASA</sequence>
<feature type="domain" description="Radical SAM core" evidence="1">
    <location>
        <begin position="167"/>
        <end position="403"/>
    </location>
</feature>
<keyword evidence="3" id="KW-1185">Reference proteome</keyword>
<dbReference type="SFLD" id="SFLDS00029">
    <property type="entry name" value="Radical_SAM"/>
    <property type="match status" value="1"/>
</dbReference>
<reference evidence="2" key="1">
    <citation type="journal article" date="2014" name="Int. J. Syst. Evol. Microbiol.">
        <title>Complete genome sequence of Corynebacterium casei LMG S-19264T (=DSM 44701T), isolated from a smear-ripened cheese.</title>
        <authorList>
            <consortium name="US DOE Joint Genome Institute (JGI-PGF)"/>
            <person name="Walter F."/>
            <person name="Albersmeier A."/>
            <person name="Kalinowski J."/>
            <person name="Ruckert C."/>
        </authorList>
    </citation>
    <scope>NUCLEOTIDE SEQUENCE</scope>
    <source>
        <strain evidence="2">JCM 14719</strain>
    </source>
</reference>
<gene>
    <name evidence="2" type="primary">hemN</name>
    <name evidence="2" type="ORF">GCM10007043_19810</name>
</gene>
<dbReference type="GO" id="GO:0005737">
    <property type="term" value="C:cytoplasm"/>
    <property type="evidence" value="ECO:0007669"/>
    <property type="project" value="TreeGrafter"/>
</dbReference>
<evidence type="ECO:0000313" key="2">
    <source>
        <dbReference type="EMBL" id="GGK05836.1"/>
    </source>
</evidence>
<dbReference type="InterPro" id="IPR058240">
    <property type="entry name" value="rSAM_sf"/>
</dbReference>
<dbReference type="SUPFAM" id="SSF102114">
    <property type="entry name" value="Radical SAM enzymes"/>
    <property type="match status" value="1"/>
</dbReference>
<dbReference type="Proteomes" id="UP000637720">
    <property type="component" value="Unassembled WGS sequence"/>
</dbReference>
<comment type="caution">
    <text evidence="2">The sequence shown here is derived from an EMBL/GenBank/DDBJ whole genome shotgun (WGS) entry which is preliminary data.</text>
</comment>